<evidence type="ECO:0000256" key="1">
    <source>
        <dbReference type="SAM" id="SignalP"/>
    </source>
</evidence>
<keyword evidence="3" id="KW-1185">Reference proteome</keyword>
<sequence length="117" mass="12808">MKILSATMVSTISAALALFAATAHSATFNQTIGDQWKQQCTGQGRYTCCKRKEKQCINDGISDSNCGQRYKQCVKLFRPGRDAFQSKAPGNIGVIEPRSFAPGILVRPMHSGRVILE</sequence>
<accession>A0A2G1QPF9</accession>
<evidence type="ECO:0000313" key="2">
    <source>
        <dbReference type="EMBL" id="PHP67437.1"/>
    </source>
</evidence>
<feature type="chain" id="PRO_5013572061" evidence="1">
    <location>
        <begin position="26"/>
        <end position="117"/>
    </location>
</feature>
<organism evidence="2 3">
    <name type="scientific">Zhengella mangrovi</name>
    <dbReference type="NCBI Taxonomy" id="1982044"/>
    <lineage>
        <taxon>Bacteria</taxon>
        <taxon>Pseudomonadati</taxon>
        <taxon>Pseudomonadota</taxon>
        <taxon>Alphaproteobacteria</taxon>
        <taxon>Hyphomicrobiales</taxon>
        <taxon>Notoacmeibacteraceae</taxon>
        <taxon>Zhengella</taxon>
    </lineage>
</organism>
<dbReference type="Proteomes" id="UP000221168">
    <property type="component" value="Unassembled WGS sequence"/>
</dbReference>
<proteinExistence type="predicted"/>
<feature type="signal peptide" evidence="1">
    <location>
        <begin position="1"/>
        <end position="25"/>
    </location>
</feature>
<dbReference type="EMBL" id="PDVP01000003">
    <property type="protein sequence ID" value="PHP67437.1"/>
    <property type="molecule type" value="Genomic_DNA"/>
</dbReference>
<reference evidence="2 3" key="1">
    <citation type="submission" date="2017-10" db="EMBL/GenBank/DDBJ databases">
        <title>Sedimentibacterium mangrovi gen. nov., sp. nov., a novel member of family Phyllobacteriacea isolated from mangrove sediment.</title>
        <authorList>
            <person name="Liao H."/>
            <person name="Tian Y."/>
        </authorList>
    </citation>
    <scope>NUCLEOTIDE SEQUENCE [LARGE SCALE GENOMIC DNA]</scope>
    <source>
        <strain evidence="2 3">X9-2-2</strain>
    </source>
</reference>
<dbReference type="RefSeq" id="WP_099305313.1">
    <property type="nucleotide sequence ID" value="NZ_PDVP01000003.1"/>
</dbReference>
<dbReference type="AlphaFoldDB" id="A0A2G1QPF9"/>
<comment type="caution">
    <text evidence="2">The sequence shown here is derived from an EMBL/GenBank/DDBJ whole genome shotgun (WGS) entry which is preliminary data.</text>
</comment>
<protein>
    <submittedName>
        <fullName evidence="2">Uncharacterized protein</fullName>
    </submittedName>
</protein>
<keyword evidence="1" id="KW-0732">Signal</keyword>
<evidence type="ECO:0000313" key="3">
    <source>
        <dbReference type="Proteomes" id="UP000221168"/>
    </source>
</evidence>
<gene>
    <name evidence="2" type="ORF">CSC94_06935</name>
</gene>
<name>A0A2G1QPF9_9HYPH</name>